<dbReference type="InterPro" id="IPR006204">
    <property type="entry name" value="GHMP_kinase_N_dom"/>
</dbReference>
<dbReference type="GO" id="GO:0005829">
    <property type="term" value="C:cytosol"/>
    <property type="evidence" value="ECO:0007669"/>
    <property type="project" value="TreeGrafter"/>
</dbReference>
<evidence type="ECO:0000256" key="2">
    <source>
        <dbReference type="ARBA" id="ARBA00022777"/>
    </source>
</evidence>
<dbReference type="GO" id="GO:0004335">
    <property type="term" value="F:galactokinase activity"/>
    <property type="evidence" value="ECO:0007669"/>
    <property type="project" value="TreeGrafter"/>
</dbReference>
<evidence type="ECO:0000313" key="8">
    <source>
        <dbReference type="Proteomes" id="UP000217265"/>
    </source>
</evidence>
<dbReference type="GO" id="GO:0005524">
    <property type="term" value="F:ATP binding"/>
    <property type="evidence" value="ECO:0007669"/>
    <property type="project" value="UniProtKB-KW"/>
</dbReference>
<dbReference type="InterPro" id="IPR006206">
    <property type="entry name" value="Mevalonate/galactokinase"/>
</dbReference>
<dbReference type="Pfam" id="PF08544">
    <property type="entry name" value="GHMP_kinases_C"/>
    <property type="match status" value="1"/>
</dbReference>
<protein>
    <submittedName>
        <fullName evidence="7">GHMP kinase</fullName>
    </submittedName>
</protein>
<dbReference type="InterPro" id="IPR013750">
    <property type="entry name" value="GHMP_kinase_C_dom"/>
</dbReference>
<dbReference type="InterPro" id="IPR014721">
    <property type="entry name" value="Ribsml_uS5_D2-typ_fold_subgr"/>
</dbReference>
<keyword evidence="2 7" id="KW-0418">Kinase</keyword>
<dbReference type="PIRSF" id="PIRSF000530">
    <property type="entry name" value="Galactokinase"/>
    <property type="match status" value="1"/>
</dbReference>
<accession>A0A290Q3I4</accession>
<dbReference type="PANTHER" id="PTHR10457:SF35">
    <property type="entry name" value="L-ARABINOKINASE"/>
    <property type="match status" value="1"/>
</dbReference>
<evidence type="ECO:0000259" key="5">
    <source>
        <dbReference type="Pfam" id="PF00288"/>
    </source>
</evidence>
<evidence type="ECO:0000256" key="3">
    <source>
        <dbReference type="ARBA" id="ARBA00022840"/>
    </source>
</evidence>
<organism evidence="7 8">
    <name type="scientific">Nibricoccus aquaticus</name>
    <dbReference type="NCBI Taxonomy" id="2576891"/>
    <lineage>
        <taxon>Bacteria</taxon>
        <taxon>Pseudomonadati</taxon>
        <taxon>Verrucomicrobiota</taxon>
        <taxon>Opitutia</taxon>
        <taxon>Opitutales</taxon>
        <taxon>Opitutaceae</taxon>
        <taxon>Nibricoccus</taxon>
    </lineage>
</organism>
<keyword evidence="2 7" id="KW-0808">Transferase</keyword>
<dbReference type="PRINTS" id="PR00959">
    <property type="entry name" value="MEVGALKINASE"/>
</dbReference>
<dbReference type="InterPro" id="IPR036554">
    <property type="entry name" value="GHMP_kinase_C_sf"/>
</dbReference>
<keyword evidence="4" id="KW-0299">Galactose metabolism</keyword>
<dbReference type="KEGG" id="vbh:CMV30_04260"/>
<dbReference type="EMBL" id="CP023344">
    <property type="protein sequence ID" value="ATC63229.1"/>
    <property type="molecule type" value="Genomic_DNA"/>
</dbReference>
<dbReference type="Gene3D" id="3.30.70.890">
    <property type="entry name" value="GHMP kinase, C-terminal domain"/>
    <property type="match status" value="1"/>
</dbReference>
<keyword evidence="3" id="KW-0067">ATP-binding</keyword>
<dbReference type="AlphaFoldDB" id="A0A290Q3I4"/>
<name>A0A290Q3I4_9BACT</name>
<evidence type="ECO:0000256" key="1">
    <source>
        <dbReference type="ARBA" id="ARBA00022741"/>
    </source>
</evidence>
<dbReference type="PANTHER" id="PTHR10457">
    <property type="entry name" value="MEVALONATE KINASE/GALACTOKINASE"/>
    <property type="match status" value="1"/>
</dbReference>
<evidence type="ECO:0000313" key="7">
    <source>
        <dbReference type="EMBL" id="ATC63229.1"/>
    </source>
</evidence>
<feature type="domain" description="GHMP kinase C-terminal" evidence="6">
    <location>
        <begin position="381"/>
        <end position="449"/>
    </location>
</feature>
<keyword evidence="8" id="KW-1185">Reference proteome</keyword>
<evidence type="ECO:0000256" key="4">
    <source>
        <dbReference type="ARBA" id="ARBA00023144"/>
    </source>
</evidence>
<gene>
    <name evidence="7" type="ORF">CMV30_04260</name>
</gene>
<dbReference type="InterPro" id="IPR020568">
    <property type="entry name" value="Ribosomal_Su5_D2-typ_SF"/>
</dbReference>
<keyword evidence="1" id="KW-0547">Nucleotide-binding</keyword>
<dbReference type="Pfam" id="PF00288">
    <property type="entry name" value="GHMP_kinases_N"/>
    <property type="match status" value="1"/>
</dbReference>
<dbReference type="SUPFAM" id="SSF54211">
    <property type="entry name" value="Ribosomal protein S5 domain 2-like"/>
    <property type="match status" value="1"/>
</dbReference>
<sequence>MTRLPSSHLLAALMSTTAAPLYEITEFERLLQKPNGDPTGLAGFFTAGEVIVARVPARLDVMGGIADYSGANVCEGVLGRGTLIALQPRTDRTLRIRTVQSGKPSLPVETRIPLDYFYQGDGIAPYSQVREVCHSNPLVNWAAYVGGSIFTLIKEEGIRMPYGFNLLLMSAVPMNVGIGSSAATELAVLSCVSAHLGLSLGGDRLAQLGQMAENHVVGAPCGIMDQIAVALGRQGRLTHILCRPGAVVGEVAIPPGTAFVGINSLVRHSVAGNPYADTRIGAFMGKRIINDLRAKSGRAPIGYLAELTPDEFTADYKTHLPESITGADFLAQYKTHDDPVTKIQPGATYRVSGPTAHPIFENDRVLKFMDRLRAASAGDKNALIEAGELMYGCHASYCDNCDLSVPEVDYLVELVRKRGVKAGLFGAKITGGGTGGTVAIFGTTEAIKEHVPEIAREYSQRIGRMPDIFEGTSPGAVEFGSRLYRFGAKGWQPA</sequence>
<proteinExistence type="predicted"/>
<evidence type="ECO:0000259" key="6">
    <source>
        <dbReference type="Pfam" id="PF08544"/>
    </source>
</evidence>
<keyword evidence="4" id="KW-0119">Carbohydrate metabolism</keyword>
<dbReference type="Proteomes" id="UP000217265">
    <property type="component" value="Chromosome"/>
</dbReference>
<feature type="domain" description="GHMP kinase N-terminal" evidence="5">
    <location>
        <begin position="152"/>
        <end position="232"/>
    </location>
</feature>
<dbReference type="Gene3D" id="3.30.230.10">
    <property type="match status" value="1"/>
</dbReference>
<reference evidence="7 8" key="1">
    <citation type="submission" date="2017-09" db="EMBL/GenBank/DDBJ databases">
        <title>Complete genome sequence of Verrucomicrobial strain HZ-65, isolated from freshwater.</title>
        <authorList>
            <person name="Choi A."/>
        </authorList>
    </citation>
    <scope>NUCLEOTIDE SEQUENCE [LARGE SCALE GENOMIC DNA]</scope>
    <source>
        <strain evidence="7 8">HZ-65</strain>
    </source>
</reference>
<dbReference type="SUPFAM" id="SSF55060">
    <property type="entry name" value="GHMP Kinase, C-terminal domain"/>
    <property type="match status" value="1"/>
</dbReference>
<dbReference type="GO" id="GO:0006012">
    <property type="term" value="P:galactose metabolic process"/>
    <property type="evidence" value="ECO:0007669"/>
    <property type="project" value="UniProtKB-KW"/>
</dbReference>